<protein>
    <submittedName>
        <fullName evidence="3">Uncharacterized protein</fullName>
    </submittedName>
</protein>
<dbReference type="GO" id="GO:0004497">
    <property type="term" value="F:monooxygenase activity"/>
    <property type="evidence" value="ECO:0007669"/>
    <property type="project" value="UniProtKB-KW"/>
</dbReference>
<keyword evidence="1" id="KW-0560">Oxidoreductase</keyword>
<comment type="caution">
    <text evidence="3">The sequence shown here is derived from an EMBL/GenBank/DDBJ whole genome shotgun (WGS) entry which is preliminary data.</text>
</comment>
<evidence type="ECO:0000313" key="3">
    <source>
        <dbReference type="EMBL" id="GMS92476.1"/>
    </source>
</evidence>
<dbReference type="GO" id="GO:0020037">
    <property type="term" value="F:heme binding"/>
    <property type="evidence" value="ECO:0007669"/>
    <property type="project" value="InterPro"/>
</dbReference>
<sequence>MLDQLEATNDGVTPFDMNIPLQLIVGNITNETLFGYHYKYSDTSKYLFFTGLLNRHFQLAKDNFWVLVVQSWPWTRHLPIIDRKDTRSWLTTSPSTKPSSSVKSTGWRKPTTRARNP</sequence>
<dbReference type="AlphaFoldDB" id="A0AAV5TA96"/>
<organism evidence="3 4">
    <name type="scientific">Pristionchus entomophagus</name>
    <dbReference type="NCBI Taxonomy" id="358040"/>
    <lineage>
        <taxon>Eukaryota</taxon>
        <taxon>Metazoa</taxon>
        <taxon>Ecdysozoa</taxon>
        <taxon>Nematoda</taxon>
        <taxon>Chromadorea</taxon>
        <taxon>Rhabditida</taxon>
        <taxon>Rhabditina</taxon>
        <taxon>Diplogasteromorpha</taxon>
        <taxon>Diplogasteroidea</taxon>
        <taxon>Neodiplogasteridae</taxon>
        <taxon>Pristionchus</taxon>
    </lineage>
</organism>
<gene>
    <name evidence="3" type="ORF">PENTCL1PPCAC_14652</name>
</gene>
<accession>A0AAV5TA96</accession>
<evidence type="ECO:0000256" key="2">
    <source>
        <dbReference type="SAM" id="MobiDB-lite"/>
    </source>
</evidence>
<dbReference type="GO" id="GO:0016705">
    <property type="term" value="F:oxidoreductase activity, acting on paired donors, with incorporation or reduction of molecular oxygen"/>
    <property type="evidence" value="ECO:0007669"/>
    <property type="project" value="InterPro"/>
</dbReference>
<dbReference type="Gene3D" id="1.10.630.10">
    <property type="entry name" value="Cytochrome P450"/>
    <property type="match status" value="1"/>
</dbReference>
<dbReference type="EMBL" id="BTSX01000004">
    <property type="protein sequence ID" value="GMS92476.1"/>
    <property type="molecule type" value="Genomic_DNA"/>
</dbReference>
<feature type="compositionally biased region" description="Low complexity" evidence="2">
    <location>
        <begin position="91"/>
        <end position="105"/>
    </location>
</feature>
<keyword evidence="4" id="KW-1185">Reference proteome</keyword>
<dbReference type="InterPro" id="IPR036396">
    <property type="entry name" value="Cyt_P450_sf"/>
</dbReference>
<feature type="region of interest" description="Disordered" evidence="2">
    <location>
        <begin position="89"/>
        <end position="117"/>
    </location>
</feature>
<dbReference type="GO" id="GO:0005506">
    <property type="term" value="F:iron ion binding"/>
    <property type="evidence" value="ECO:0007669"/>
    <property type="project" value="InterPro"/>
</dbReference>
<keyword evidence="1" id="KW-0503">Monooxygenase</keyword>
<reference evidence="3" key="1">
    <citation type="submission" date="2023-10" db="EMBL/GenBank/DDBJ databases">
        <title>Genome assembly of Pristionchus species.</title>
        <authorList>
            <person name="Yoshida K."/>
            <person name="Sommer R.J."/>
        </authorList>
    </citation>
    <scope>NUCLEOTIDE SEQUENCE</scope>
    <source>
        <strain evidence="3">RS0144</strain>
    </source>
</reference>
<evidence type="ECO:0000256" key="1">
    <source>
        <dbReference type="ARBA" id="ARBA00023033"/>
    </source>
</evidence>
<name>A0AAV5TA96_9BILA</name>
<evidence type="ECO:0000313" key="4">
    <source>
        <dbReference type="Proteomes" id="UP001432027"/>
    </source>
</evidence>
<dbReference type="PANTHER" id="PTHR24284:SF1">
    <property type="entry name" value="CYTOCHROME P450 FAMILY"/>
    <property type="match status" value="1"/>
</dbReference>
<dbReference type="Proteomes" id="UP001432027">
    <property type="component" value="Unassembled WGS sequence"/>
</dbReference>
<dbReference type="PANTHER" id="PTHR24284">
    <property type="entry name" value="CYTOCHROME P450 FAMILY"/>
    <property type="match status" value="1"/>
</dbReference>
<proteinExistence type="predicted"/>